<evidence type="ECO:0000259" key="2">
    <source>
        <dbReference type="Pfam" id="PF14291"/>
    </source>
</evidence>
<evidence type="ECO:0000313" key="4">
    <source>
        <dbReference type="Proteomes" id="UP001148838"/>
    </source>
</evidence>
<dbReference type="Pfam" id="PF05699">
    <property type="entry name" value="Dimer_Tnp_hAT"/>
    <property type="match status" value="1"/>
</dbReference>
<keyword evidence="4" id="KW-1185">Reference proteome</keyword>
<organism evidence="3 4">
    <name type="scientific">Periplaneta americana</name>
    <name type="common">American cockroach</name>
    <name type="synonym">Blatta americana</name>
    <dbReference type="NCBI Taxonomy" id="6978"/>
    <lineage>
        <taxon>Eukaryota</taxon>
        <taxon>Metazoa</taxon>
        <taxon>Ecdysozoa</taxon>
        <taxon>Arthropoda</taxon>
        <taxon>Hexapoda</taxon>
        <taxon>Insecta</taxon>
        <taxon>Pterygota</taxon>
        <taxon>Neoptera</taxon>
        <taxon>Polyneoptera</taxon>
        <taxon>Dictyoptera</taxon>
        <taxon>Blattodea</taxon>
        <taxon>Blattoidea</taxon>
        <taxon>Blattidae</taxon>
        <taxon>Blattinae</taxon>
        <taxon>Periplaneta</taxon>
    </lineage>
</organism>
<evidence type="ECO:0000313" key="3">
    <source>
        <dbReference type="EMBL" id="KAJ4436397.1"/>
    </source>
</evidence>
<gene>
    <name evidence="3" type="ORF">ANN_19029</name>
</gene>
<evidence type="ECO:0000259" key="1">
    <source>
        <dbReference type="Pfam" id="PF05699"/>
    </source>
</evidence>
<proteinExistence type="predicted"/>
<accession>A0ABQ8SRT2</accession>
<protein>
    <recommendedName>
        <fullName evidence="5">Zinc finger MYM-type protein 1-like</fullName>
    </recommendedName>
</protein>
<dbReference type="PANTHER" id="PTHR45749:SF28">
    <property type="entry name" value="ZINC FINGER MYM-TYPE PROTEIN 1-LIKE-RELATED"/>
    <property type="match status" value="1"/>
</dbReference>
<name>A0ABQ8SRT2_PERAM</name>
<dbReference type="InterPro" id="IPR012337">
    <property type="entry name" value="RNaseH-like_sf"/>
</dbReference>
<feature type="domain" description="HAT C-terminal dimerisation" evidence="1">
    <location>
        <begin position="521"/>
        <end position="573"/>
    </location>
</feature>
<dbReference type="InterPro" id="IPR008906">
    <property type="entry name" value="HATC_C_dom"/>
</dbReference>
<evidence type="ECO:0008006" key="5">
    <source>
        <dbReference type="Google" id="ProtNLM"/>
    </source>
</evidence>
<dbReference type="EMBL" id="JAJSOF020000023">
    <property type="protein sequence ID" value="KAJ4436397.1"/>
    <property type="molecule type" value="Genomic_DNA"/>
</dbReference>
<dbReference type="Proteomes" id="UP001148838">
    <property type="component" value="Unassembled WGS sequence"/>
</dbReference>
<feature type="domain" description="DUF4371" evidence="2">
    <location>
        <begin position="98"/>
        <end position="243"/>
    </location>
</feature>
<dbReference type="Pfam" id="PF14291">
    <property type="entry name" value="DUF4371"/>
    <property type="match status" value="1"/>
</dbReference>
<sequence>MDFLRDRLGHCLAVNGSHIEHLTIEIPRKSPGEPERFTAERKETDERGGILYAAWWSYIQGWPALIPVACIQGKLSSINVGEYLLLLRLNSEGIARAPLMKTTGYVKRNRDILERLINAVCFLGKQELAFRGHDETENSVNRGNYVELLKYTAQYDPLLAEHLETSTVFEGISNRIQNDLIQAVGSTVLSAIKQEIIEIPFVAVMVDETSDVANKAQFSIVLRYVHEGEIKERFLGFCDISSDKHAQAIAELIRHLSEFGCNEKLIAQTYEAFFSRSPKRANFLDQFLQRRLPHVCPTGWNYSSRLINTVCRNRIQLCNVFCAMLEHPQEIESDILAPINGFLTLLEDFKFVFLLNTFDKIFTITDVLYNILQNQANDILYCQEKIQETRRSIAALRDDYEEVFQETVSQVGEPPKRKNISYKRIYCEVFDNIDNHLDVRFQDYSKLKFLNLLSPQNYEKYTNQFPESCFQSLIDTYGKFFDIIRLKNELIVVYSSEEFRNKTMSELAKLLSTNSMLKKRFQQFNVLVTLLCTIPVSTSPVERSFSTLKRIKSYSRNSTGEERLSHLGIVSIEARLLGELRKKKEFFDEVVTKFASQERMIEFQFR</sequence>
<dbReference type="SUPFAM" id="SSF53098">
    <property type="entry name" value="Ribonuclease H-like"/>
    <property type="match status" value="1"/>
</dbReference>
<dbReference type="PANTHER" id="PTHR45749">
    <property type="match status" value="1"/>
</dbReference>
<dbReference type="InterPro" id="IPR025398">
    <property type="entry name" value="DUF4371"/>
</dbReference>
<comment type="caution">
    <text evidence="3">The sequence shown here is derived from an EMBL/GenBank/DDBJ whole genome shotgun (WGS) entry which is preliminary data.</text>
</comment>
<reference evidence="3 4" key="1">
    <citation type="journal article" date="2022" name="Allergy">
        <title>Genome assembly and annotation of Periplaneta americana reveal a comprehensive cockroach allergen profile.</title>
        <authorList>
            <person name="Wang L."/>
            <person name="Xiong Q."/>
            <person name="Saelim N."/>
            <person name="Wang L."/>
            <person name="Nong W."/>
            <person name="Wan A.T."/>
            <person name="Shi M."/>
            <person name="Liu X."/>
            <person name="Cao Q."/>
            <person name="Hui J.H.L."/>
            <person name="Sookrung N."/>
            <person name="Leung T.F."/>
            <person name="Tungtrongchitr A."/>
            <person name="Tsui S.K.W."/>
        </authorList>
    </citation>
    <scope>NUCLEOTIDE SEQUENCE [LARGE SCALE GENOMIC DNA]</scope>
    <source>
        <strain evidence="3">PWHHKU_190912</strain>
    </source>
</reference>